<sequence length="685" mass="78244">MAAAITSWVLNPIQSFTMSRPRTRKLWCAVPGNLRRPFSIECVADQDDIETLMKKIWDHAPARAKKDASDYGDLILYSPVVQLNHEEEFRIDDGEFLHPRRMITSNPLFPESKDSDVDIVVVVVVMSGGATPQKCSESQNVNLSPGRPITEDPHVCPREHTVSELAAILDEVNIVHVRGTPASGKTYLSELLRHHYRKEGRRVSLIKKWEGLNFKNPWGSLVKLVEKWNEELDGAPTTSFTTTSSKSKHDPSWVLMSNTVILVDEAQVTYSDDVLWNTILKQRQSSLFGYNFRLCLFCSYGSPEAGPDQTFFTPVRLSNQQCISLTPQSRQGSPTIGLFYDKEEFKDVVSRSIPHEYRKNSTSDEVAPKKFTFDEVAQDYIFALSNGHPGAVESILNALFLTYHHDIKHGHIRTLTEDHVIWFLEDTATVFSKLSTQPVNRSFPRMERFTGGISNILNTITEKGSVPFDFNDADIRSCYQNGWIHRVALDGDDVAVLPSRLHEKYIEYWIGKKSIPLPARFDSLPKLCKEILREFSITNLRHSAEGKKMSSASQPRPMEAQYQDEFYSGFVHTAGRGVPISSEWSRTKDGRVDFYIPEKKWAIELLRDHGEVDEHISRFKAGGKYHPWLEEKMIKDWIIINCATSLPTKEFSEPKLWHAVFINDYSELQLYNHQKALIMSVHLHN</sequence>
<accession>A0A7R7VSZ3</accession>
<evidence type="ECO:0000313" key="2">
    <source>
        <dbReference type="Proteomes" id="UP000637239"/>
    </source>
</evidence>
<organism evidence="1 2">
    <name type="scientific">Aspergillus chevalieri</name>
    <name type="common">Eurotium chevalieri</name>
    <dbReference type="NCBI Taxonomy" id="182096"/>
    <lineage>
        <taxon>Eukaryota</taxon>
        <taxon>Fungi</taxon>
        <taxon>Dikarya</taxon>
        <taxon>Ascomycota</taxon>
        <taxon>Pezizomycotina</taxon>
        <taxon>Eurotiomycetes</taxon>
        <taxon>Eurotiomycetidae</taxon>
        <taxon>Eurotiales</taxon>
        <taxon>Aspergillaceae</taxon>
        <taxon>Aspergillus</taxon>
        <taxon>Aspergillus subgen. Aspergillus</taxon>
    </lineage>
</organism>
<keyword evidence="2" id="KW-1185">Reference proteome</keyword>
<protein>
    <submittedName>
        <fullName evidence="1">Uncharacterized protein</fullName>
    </submittedName>
</protein>
<dbReference type="GeneID" id="66984548"/>
<reference evidence="1" key="1">
    <citation type="submission" date="2021-01" db="EMBL/GenBank/DDBJ databases">
        <authorList>
            <consortium name="Aspergillus chevalieri M1 genome sequencing consortium"/>
            <person name="Kazuki M."/>
            <person name="Futagami T."/>
        </authorList>
    </citation>
    <scope>NUCLEOTIDE SEQUENCE</scope>
    <source>
        <strain evidence="1">M1</strain>
    </source>
</reference>
<reference evidence="1" key="2">
    <citation type="submission" date="2021-02" db="EMBL/GenBank/DDBJ databases">
        <title>Aspergillus chevalieri M1 genome sequence.</title>
        <authorList>
            <person name="Kadooka C."/>
            <person name="Mori K."/>
            <person name="Futagami T."/>
        </authorList>
    </citation>
    <scope>NUCLEOTIDE SEQUENCE</scope>
    <source>
        <strain evidence="1">M1</strain>
    </source>
</reference>
<evidence type="ECO:0000313" key="1">
    <source>
        <dbReference type="EMBL" id="BCR90190.1"/>
    </source>
</evidence>
<proteinExistence type="predicted"/>
<dbReference type="SUPFAM" id="SSF52540">
    <property type="entry name" value="P-loop containing nucleoside triphosphate hydrolases"/>
    <property type="match status" value="1"/>
</dbReference>
<dbReference type="EMBL" id="AP024421">
    <property type="protein sequence ID" value="BCR90190.1"/>
    <property type="molecule type" value="Genomic_DNA"/>
</dbReference>
<dbReference type="Proteomes" id="UP000637239">
    <property type="component" value="Chromosome 6"/>
</dbReference>
<dbReference type="KEGG" id="ache:ACHE_60076S"/>
<dbReference type="RefSeq" id="XP_043138712.1">
    <property type="nucleotide sequence ID" value="XM_043281211.1"/>
</dbReference>
<gene>
    <name evidence="1" type="ORF">ACHE_60076S</name>
</gene>
<name>A0A7R7VSZ3_ASPCH</name>
<dbReference type="InterPro" id="IPR027417">
    <property type="entry name" value="P-loop_NTPase"/>
</dbReference>
<dbReference type="AlphaFoldDB" id="A0A7R7VSZ3"/>